<dbReference type="PROSITE" id="PS50966">
    <property type="entry name" value="ZF_SWIM"/>
    <property type="match status" value="1"/>
</dbReference>
<comment type="caution">
    <text evidence="4">The sequence shown here is derived from an EMBL/GenBank/DDBJ whole genome shotgun (WGS) entry which is preliminary data.</text>
</comment>
<protein>
    <recommendedName>
        <fullName evidence="3">SWIM-type domain-containing protein</fullName>
    </recommendedName>
</protein>
<gene>
    <name evidence="4" type="ORF">MEUPH1_LOCUS30698</name>
</gene>
<reference evidence="4 5" key="1">
    <citation type="submission" date="2023-01" db="EMBL/GenBank/DDBJ databases">
        <authorList>
            <person name="Whitehead M."/>
        </authorList>
    </citation>
    <scope>NUCLEOTIDE SEQUENCE [LARGE SCALE GENOMIC DNA]</scope>
</reference>
<keyword evidence="1" id="KW-0863">Zinc-finger</keyword>
<keyword evidence="5" id="KW-1185">Reference proteome</keyword>
<dbReference type="Pfam" id="PF10551">
    <property type="entry name" value="MULE"/>
    <property type="match status" value="1"/>
</dbReference>
<feature type="region of interest" description="Disordered" evidence="2">
    <location>
        <begin position="719"/>
        <end position="749"/>
    </location>
</feature>
<accession>A0AAV0YCR7</accession>
<dbReference type="AlphaFoldDB" id="A0AAV0YCR7"/>
<dbReference type="EMBL" id="CARXXK010001749">
    <property type="protein sequence ID" value="CAI6377439.1"/>
    <property type="molecule type" value="Genomic_DNA"/>
</dbReference>
<dbReference type="InterPro" id="IPR007527">
    <property type="entry name" value="Znf_SWIM"/>
</dbReference>
<evidence type="ECO:0000259" key="3">
    <source>
        <dbReference type="PROSITE" id="PS50966"/>
    </source>
</evidence>
<evidence type="ECO:0000256" key="2">
    <source>
        <dbReference type="SAM" id="MobiDB-lite"/>
    </source>
</evidence>
<feature type="domain" description="SWIM-type" evidence="3">
    <location>
        <begin position="535"/>
        <end position="566"/>
    </location>
</feature>
<name>A0AAV0YCR7_9HEMI</name>
<evidence type="ECO:0000256" key="1">
    <source>
        <dbReference type="PROSITE-ProRule" id="PRU00325"/>
    </source>
</evidence>
<proteinExistence type="predicted"/>
<keyword evidence="1" id="KW-0862">Zinc</keyword>
<dbReference type="InterPro" id="IPR018289">
    <property type="entry name" value="MULE_transposase_dom"/>
</dbReference>
<sequence>MNLSINSDDMPSSFKNTIVKNGSITIVRSNLNNIHDIGKWVEEFSTKTNTRWNVRTTVPKGTYIQCKKNYVCHHSSHHKVDRTLNKRGQSKNTNCKASIKILVKIDTVSTRKSDPFVKNKYLGMITISNTHNHNINTAEALRYLNPDVNLRSTFEDYFYDGMTISDALRYHESILTMANKLIEDFANGRINPTYRCVQNWHDQWRLLNLGPRTGQGVIMKLEEKKETYATNGISIYFQEEPFVILILTPIMKRAHDLPLSKDIVFVDSTSSCDPENHCITFLLTPCAAGAAPLGVILSKGQSEASYSSGFNLIKQNVKNAFGGQGFPSLFLTDNSDAEINALKTVWPQSRSLLCIFHVLQSVWRWLWDGKNNIKKEDRTSMMHSFRKILYAQTSEEAQEKYVETMNIRNNYPMWQKYITVHHWKYKEKWCLAWRDHTNRGHQTNNFSEVSVRIFKENVLGRVKAYNVISLIDFCCTKLEEYYKKKFLEFSNERNSTARLFFKNLIKKTDYISKEEITVDNEEFYVPSEKNKKMMYCVEPNIGVCSCEAGIHGQFCKHQCIIYKYFNKIGVNFPPVTIEDKYFIAKLALGEKVPNKTFYEGLLPTEVIHEQSLVSHDFHQDIDYGDDANKKSSTENPKLEQRNCLSILDEITQQMSNKIMKYGESTYENLLKFKKRLDKIHTEGQFNTFLATTGTSSLSLRHRDGASIKVQPTTIARRRPGITRGSKRLLAGRPATTDSNRPKKKPRNLQSNIRNCVTNAKSH</sequence>
<evidence type="ECO:0000313" key="4">
    <source>
        <dbReference type="EMBL" id="CAI6377439.1"/>
    </source>
</evidence>
<dbReference type="GO" id="GO:0008270">
    <property type="term" value="F:zinc ion binding"/>
    <property type="evidence" value="ECO:0007669"/>
    <property type="project" value="UniProtKB-KW"/>
</dbReference>
<dbReference type="PANTHER" id="PTHR35385:SF2">
    <property type="entry name" value="PROTEIN B, PUTATIVE-RELATED"/>
    <property type="match status" value="1"/>
</dbReference>
<dbReference type="Proteomes" id="UP001160148">
    <property type="component" value="Unassembled WGS sequence"/>
</dbReference>
<evidence type="ECO:0000313" key="5">
    <source>
        <dbReference type="Proteomes" id="UP001160148"/>
    </source>
</evidence>
<dbReference type="PANTHER" id="PTHR35385">
    <property type="entry name" value="PROTEIN B, PUTATIVE-RELATED-RELATED"/>
    <property type="match status" value="1"/>
</dbReference>
<keyword evidence="1" id="KW-0479">Metal-binding</keyword>
<organism evidence="4 5">
    <name type="scientific">Macrosiphum euphorbiae</name>
    <name type="common">potato aphid</name>
    <dbReference type="NCBI Taxonomy" id="13131"/>
    <lineage>
        <taxon>Eukaryota</taxon>
        <taxon>Metazoa</taxon>
        <taxon>Ecdysozoa</taxon>
        <taxon>Arthropoda</taxon>
        <taxon>Hexapoda</taxon>
        <taxon>Insecta</taxon>
        <taxon>Pterygota</taxon>
        <taxon>Neoptera</taxon>
        <taxon>Paraneoptera</taxon>
        <taxon>Hemiptera</taxon>
        <taxon>Sternorrhyncha</taxon>
        <taxon>Aphidomorpha</taxon>
        <taxon>Aphidoidea</taxon>
        <taxon>Aphididae</taxon>
        <taxon>Macrosiphini</taxon>
        <taxon>Macrosiphum</taxon>
    </lineage>
</organism>